<keyword evidence="2" id="KW-1185">Reference proteome</keyword>
<evidence type="ECO:0000313" key="1">
    <source>
        <dbReference type="EMBL" id="RSL72217.1"/>
    </source>
</evidence>
<comment type="caution">
    <text evidence="1">The sequence shown here is derived from an EMBL/GenBank/DDBJ whole genome shotgun (WGS) entry which is preliminary data.</text>
</comment>
<organism evidence="1 2">
    <name type="scientific">Fusarium duplospermum</name>
    <dbReference type="NCBI Taxonomy" id="1325734"/>
    <lineage>
        <taxon>Eukaryota</taxon>
        <taxon>Fungi</taxon>
        <taxon>Dikarya</taxon>
        <taxon>Ascomycota</taxon>
        <taxon>Pezizomycotina</taxon>
        <taxon>Sordariomycetes</taxon>
        <taxon>Hypocreomycetidae</taxon>
        <taxon>Hypocreales</taxon>
        <taxon>Nectriaceae</taxon>
        <taxon>Fusarium</taxon>
        <taxon>Fusarium solani species complex</taxon>
    </lineage>
</organism>
<protein>
    <submittedName>
        <fullName evidence="1">Uncharacterized protein</fullName>
    </submittedName>
</protein>
<accession>A0A428R420</accession>
<reference evidence="1 2" key="1">
    <citation type="submission" date="2017-06" db="EMBL/GenBank/DDBJ databases">
        <title>Comparative genomic analysis of Ambrosia Fusariam Clade fungi.</title>
        <authorList>
            <person name="Stajich J.E."/>
            <person name="Carrillo J."/>
            <person name="Kijimoto T."/>
            <person name="Eskalen A."/>
            <person name="O'Donnell K."/>
            <person name="Kasson M."/>
        </authorList>
    </citation>
    <scope>NUCLEOTIDE SEQUENCE [LARGE SCALE GENOMIC DNA]</scope>
    <source>
        <strain evidence="1 2">NRRL62584</strain>
    </source>
</reference>
<proteinExistence type="predicted"/>
<dbReference type="EMBL" id="NKCI01000004">
    <property type="protein sequence ID" value="RSL72217.1"/>
    <property type="molecule type" value="Genomic_DNA"/>
</dbReference>
<evidence type="ECO:0000313" key="2">
    <source>
        <dbReference type="Proteomes" id="UP000288168"/>
    </source>
</evidence>
<sequence length="76" mass="9039">MRACPTNSPSTMDELMEFRAHGNELAQEDRLDLDEEVIYGVLANVYWVLSMEKMGRFFAVCRVSHHRYMRRQCMHE</sequence>
<dbReference type="Proteomes" id="UP000288168">
    <property type="component" value="Unassembled WGS sequence"/>
</dbReference>
<name>A0A428R420_9HYPO</name>
<gene>
    <name evidence="1" type="ORF">CEP54_000915</name>
</gene>
<dbReference type="AlphaFoldDB" id="A0A428R420"/>